<reference evidence="4 5" key="1">
    <citation type="journal article" date="2020" name="Nat. Food">
        <title>A phased Vanilla planifolia genome enables genetic improvement of flavour and production.</title>
        <authorList>
            <person name="Hasing T."/>
            <person name="Tang H."/>
            <person name="Brym M."/>
            <person name="Khazi F."/>
            <person name="Huang T."/>
            <person name="Chambers A.H."/>
        </authorList>
    </citation>
    <scope>NUCLEOTIDE SEQUENCE [LARGE SCALE GENOMIC DNA]</scope>
    <source>
        <tissue evidence="3">Leaf</tissue>
    </source>
</reference>
<name>A0A835P652_VANPL</name>
<accession>A0A835P652</accession>
<evidence type="ECO:0000313" key="5">
    <source>
        <dbReference type="Proteomes" id="UP000639772"/>
    </source>
</evidence>
<dbReference type="AlphaFoldDB" id="A0A835P652"/>
<protein>
    <submittedName>
        <fullName evidence="3">Uncharacterized protein</fullName>
    </submittedName>
</protein>
<dbReference type="EMBL" id="JADCNM010000631">
    <property type="protein sequence ID" value="KAG0445967.1"/>
    <property type="molecule type" value="Genomic_DNA"/>
</dbReference>
<gene>
    <name evidence="2" type="ORF">HPP92_029067</name>
    <name evidence="3" type="ORF">HPP92_029078</name>
</gene>
<evidence type="ECO:0000256" key="1">
    <source>
        <dbReference type="SAM" id="MobiDB-lite"/>
    </source>
</evidence>
<dbReference type="Proteomes" id="UP000639772">
    <property type="component" value="Unassembled WGS sequence"/>
</dbReference>
<dbReference type="EMBL" id="JADCNL010000630">
    <property type="protein sequence ID" value="KAG0445956.1"/>
    <property type="molecule type" value="Genomic_DNA"/>
</dbReference>
<comment type="caution">
    <text evidence="3">The sequence shown here is derived from an EMBL/GenBank/DDBJ whole genome shotgun (WGS) entry which is preliminary data.</text>
</comment>
<evidence type="ECO:0000313" key="4">
    <source>
        <dbReference type="Proteomes" id="UP000636800"/>
    </source>
</evidence>
<sequence length="94" mass="10167">MGGKSCSRGHMLSVVDGRALRERAPARSAARGAARLGRSDAQSDPGKGGMVRRLRHHVHGAHLTTQDVCDAEEGFRRWRSVDDAEKGFPIVPPP</sequence>
<evidence type="ECO:0000313" key="3">
    <source>
        <dbReference type="EMBL" id="KAG0445967.1"/>
    </source>
</evidence>
<keyword evidence="4" id="KW-1185">Reference proteome</keyword>
<evidence type="ECO:0000313" key="2">
    <source>
        <dbReference type="EMBL" id="KAG0445956.1"/>
    </source>
</evidence>
<organism evidence="3 5">
    <name type="scientific">Vanilla planifolia</name>
    <name type="common">Vanilla</name>
    <dbReference type="NCBI Taxonomy" id="51239"/>
    <lineage>
        <taxon>Eukaryota</taxon>
        <taxon>Viridiplantae</taxon>
        <taxon>Streptophyta</taxon>
        <taxon>Embryophyta</taxon>
        <taxon>Tracheophyta</taxon>
        <taxon>Spermatophyta</taxon>
        <taxon>Magnoliopsida</taxon>
        <taxon>Liliopsida</taxon>
        <taxon>Asparagales</taxon>
        <taxon>Orchidaceae</taxon>
        <taxon>Vanilloideae</taxon>
        <taxon>Vanilleae</taxon>
        <taxon>Vanilla</taxon>
    </lineage>
</organism>
<proteinExistence type="predicted"/>
<feature type="region of interest" description="Disordered" evidence="1">
    <location>
        <begin position="17"/>
        <end position="49"/>
    </location>
</feature>
<dbReference type="Proteomes" id="UP000636800">
    <property type="component" value="Unassembled WGS sequence"/>
</dbReference>
<feature type="compositionally biased region" description="Low complexity" evidence="1">
    <location>
        <begin position="26"/>
        <end position="36"/>
    </location>
</feature>